<comment type="caution">
    <text evidence="2">The sequence shown here is derived from an EMBL/GenBank/DDBJ whole genome shotgun (WGS) entry which is preliminary data.</text>
</comment>
<evidence type="ECO:0000256" key="1">
    <source>
        <dbReference type="SAM" id="MobiDB-lite"/>
    </source>
</evidence>
<gene>
    <name evidence="2" type="ORF">A6R68_07650</name>
</gene>
<accession>A0A1A6GC43</accession>
<dbReference type="EMBL" id="LZPO01098118">
    <property type="protein sequence ID" value="OBS63811.1"/>
    <property type="molecule type" value="Genomic_DNA"/>
</dbReference>
<proteinExistence type="predicted"/>
<dbReference type="Proteomes" id="UP000092124">
    <property type="component" value="Unassembled WGS sequence"/>
</dbReference>
<sequence length="199" mass="23104">MLGGQKDKNLDMEELSREKEEMPSKQAQVENGKAPQEEGQTEVAFSLGDKEMSENQAKAGDEGMLPKRQEQPEPERKAKQEGRPERQAKPERKGSSAGKRPAEDHLPRKAKRKTNKGLAHCLKEYKEAIHDMHFSNEDMIRELDNMARVEEDERKNKQKMGRIFWMQRSLQDPFYPRGPREFRGGCRAPRRDIEDIPYV</sequence>
<organism evidence="2 3">
    <name type="scientific">Neotoma lepida</name>
    <name type="common">Desert woodrat</name>
    <dbReference type="NCBI Taxonomy" id="56216"/>
    <lineage>
        <taxon>Eukaryota</taxon>
        <taxon>Metazoa</taxon>
        <taxon>Chordata</taxon>
        <taxon>Craniata</taxon>
        <taxon>Vertebrata</taxon>
        <taxon>Euteleostomi</taxon>
        <taxon>Mammalia</taxon>
        <taxon>Eutheria</taxon>
        <taxon>Euarchontoglires</taxon>
        <taxon>Glires</taxon>
        <taxon>Rodentia</taxon>
        <taxon>Myomorpha</taxon>
        <taxon>Muroidea</taxon>
        <taxon>Cricetidae</taxon>
        <taxon>Neotominae</taxon>
        <taxon>Neotoma</taxon>
    </lineage>
</organism>
<dbReference type="InterPro" id="IPR021156">
    <property type="entry name" value="TF_A-like/BEX"/>
</dbReference>
<evidence type="ECO:0000313" key="2">
    <source>
        <dbReference type="EMBL" id="OBS63811.1"/>
    </source>
</evidence>
<evidence type="ECO:0000313" key="3">
    <source>
        <dbReference type="Proteomes" id="UP000092124"/>
    </source>
</evidence>
<protein>
    <recommendedName>
        <fullName evidence="4">Transcription elongation factor A protein-like 4</fullName>
    </recommendedName>
</protein>
<dbReference type="AlphaFoldDB" id="A0A1A6GC43"/>
<name>A0A1A6GC43_NEOLE</name>
<dbReference type="STRING" id="56216.A0A1A6GC43"/>
<dbReference type="OrthoDB" id="9834312at2759"/>
<evidence type="ECO:0008006" key="4">
    <source>
        <dbReference type="Google" id="ProtNLM"/>
    </source>
</evidence>
<feature type="compositionally biased region" description="Basic and acidic residues" evidence="1">
    <location>
        <begin position="48"/>
        <end position="107"/>
    </location>
</feature>
<reference evidence="2 3" key="1">
    <citation type="submission" date="2016-06" db="EMBL/GenBank/DDBJ databases">
        <title>The Draft Genome Sequence and Annotation of the Desert Woodrat Neotoma lepida.</title>
        <authorList>
            <person name="Campbell M."/>
            <person name="Oakeson K.F."/>
            <person name="Yandell M."/>
            <person name="Halpert J.R."/>
            <person name="Dearing D."/>
        </authorList>
    </citation>
    <scope>NUCLEOTIDE SEQUENCE [LARGE SCALE GENOMIC DNA]</scope>
    <source>
        <strain evidence="2">417</strain>
        <tissue evidence="2">Liver</tissue>
    </source>
</reference>
<keyword evidence="3" id="KW-1185">Reference proteome</keyword>
<dbReference type="Pfam" id="PF04538">
    <property type="entry name" value="BEX"/>
    <property type="match status" value="1"/>
</dbReference>
<feature type="region of interest" description="Disordered" evidence="1">
    <location>
        <begin position="1"/>
        <end position="118"/>
    </location>
</feature>
<feature type="compositionally biased region" description="Basic and acidic residues" evidence="1">
    <location>
        <begin position="1"/>
        <end position="23"/>
    </location>
</feature>